<evidence type="ECO:0000256" key="2">
    <source>
        <dbReference type="RuleBase" id="RU003616"/>
    </source>
</evidence>
<evidence type="ECO:0000259" key="4">
    <source>
        <dbReference type="PROSITE" id="PS01031"/>
    </source>
</evidence>
<dbReference type="CDD" id="cd06464">
    <property type="entry name" value="ACD_sHsps-like"/>
    <property type="match status" value="1"/>
</dbReference>
<dbReference type="EMBL" id="OZ037952">
    <property type="protein sequence ID" value="CAL1716042.1"/>
    <property type="molecule type" value="Genomic_DNA"/>
</dbReference>
<name>A0ABP1E7Q5_9APHY</name>
<accession>A0ABP1E7Q5</accession>
<dbReference type="Pfam" id="PF00011">
    <property type="entry name" value="HSP20"/>
    <property type="match status" value="1"/>
</dbReference>
<sequence>MSVPPVKDSVTPDQNQGQKRGRFDSMIDRAFAPPKTPDGSPKMSPKDLNRLSMSGDSVTSPPEIPDTPQTGTLEPIWEKVRQAKEKRLAKLPSKVQSLEVVQEISGSSKEGGQSQGTLKKPTKPNSGITFKETSDGREVIATIEMSGVKKEDMHVSFKGNRVVVTWRKTRMIEKKEGEILVRERLEKQYSQVFPLPEGTQFEEIKAGRDGRRLILTYPNIRHPRHLTNSSATVVSQSGATEYYTCLAE</sequence>
<evidence type="ECO:0000313" key="6">
    <source>
        <dbReference type="Proteomes" id="UP001497453"/>
    </source>
</evidence>
<reference evidence="6" key="1">
    <citation type="submission" date="2024-04" db="EMBL/GenBank/DDBJ databases">
        <authorList>
            <person name="Shaw F."/>
            <person name="Minotto A."/>
        </authorList>
    </citation>
    <scope>NUCLEOTIDE SEQUENCE [LARGE SCALE GENOMIC DNA]</scope>
</reference>
<keyword evidence="6" id="KW-1185">Reference proteome</keyword>
<evidence type="ECO:0000256" key="3">
    <source>
        <dbReference type="SAM" id="MobiDB-lite"/>
    </source>
</evidence>
<feature type="region of interest" description="Disordered" evidence="3">
    <location>
        <begin position="102"/>
        <end position="132"/>
    </location>
</feature>
<gene>
    <name evidence="5" type="ORF">GFSPODELE1_LOCUS10555</name>
</gene>
<dbReference type="SUPFAM" id="SSF49764">
    <property type="entry name" value="HSP20-like chaperones"/>
    <property type="match status" value="1"/>
</dbReference>
<dbReference type="Proteomes" id="UP001497453">
    <property type="component" value="Chromosome 9"/>
</dbReference>
<feature type="compositionally biased region" description="Low complexity" evidence="3">
    <location>
        <begin position="102"/>
        <end position="116"/>
    </location>
</feature>
<dbReference type="InterPro" id="IPR002068">
    <property type="entry name" value="A-crystallin/Hsp20_dom"/>
</dbReference>
<protein>
    <recommendedName>
        <fullName evidence="4">SHSP domain-containing protein</fullName>
    </recommendedName>
</protein>
<evidence type="ECO:0000256" key="1">
    <source>
        <dbReference type="PROSITE-ProRule" id="PRU00285"/>
    </source>
</evidence>
<feature type="region of interest" description="Disordered" evidence="3">
    <location>
        <begin position="1"/>
        <end position="75"/>
    </location>
</feature>
<evidence type="ECO:0000313" key="5">
    <source>
        <dbReference type="EMBL" id="CAL1716042.1"/>
    </source>
</evidence>
<feature type="domain" description="SHSP" evidence="4">
    <location>
        <begin position="121"/>
        <end position="235"/>
    </location>
</feature>
<comment type="similarity">
    <text evidence="1 2">Belongs to the small heat shock protein (HSP20) family.</text>
</comment>
<dbReference type="PROSITE" id="PS01031">
    <property type="entry name" value="SHSP"/>
    <property type="match status" value="1"/>
</dbReference>
<dbReference type="InterPro" id="IPR008978">
    <property type="entry name" value="HSP20-like_chaperone"/>
</dbReference>
<proteinExistence type="inferred from homology"/>
<feature type="compositionally biased region" description="Polar residues" evidence="3">
    <location>
        <begin position="51"/>
        <end position="60"/>
    </location>
</feature>
<dbReference type="Gene3D" id="2.60.40.790">
    <property type="match status" value="1"/>
</dbReference>
<organism evidence="5 6">
    <name type="scientific">Somion occarium</name>
    <dbReference type="NCBI Taxonomy" id="3059160"/>
    <lineage>
        <taxon>Eukaryota</taxon>
        <taxon>Fungi</taxon>
        <taxon>Dikarya</taxon>
        <taxon>Basidiomycota</taxon>
        <taxon>Agaricomycotina</taxon>
        <taxon>Agaricomycetes</taxon>
        <taxon>Polyporales</taxon>
        <taxon>Cerrenaceae</taxon>
        <taxon>Somion</taxon>
    </lineage>
</organism>